<evidence type="ECO:0000313" key="4">
    <source>
        <dbReference type="Proteomes" id="UP000182258"/>
    </source>
</evidence>
<dbReference type="Proteomes" id="UP000182258">
    <property type="component" value="Unassembled WGS sequence"/>
</dbReference>
<dbReference type="EMBL" id="LAPV01000153">
    <property type="protein sequence ID" value="KKC31795.1"/>
    <property type="molecule type" value="Genomic_DNA"/>
</dbReference>
<dbReference type="EMBL" id="FOMB01000011">
    <property type="protein sequence ID" value="SFC79138.1"/>
    <property type="molecule type" value="Genomic_DNA"/>
</dbReference>
<dbReference type="Proteomes" id="UP000033519">
    <property type="component" value="Unassembled WGS sequence"/>
</dbReference>
<proteinExistence type="predicted"/>
<evidence type="ECO:0000313" key="3">
    <source>
        <dbReference type="Proteomes" id="UP000033519"/>
    </source>
</evidence>
<evidence type="ECO:0000313" key="2">
    <source>
        <dbReference type="EMBL" id="SFC79138.1"/>
    </source>
</evidence>
<dbReference type="RefSeq" id="WP_046172260.1">
    <property type="nucleotide sequence ID" value="NZ_FOMB01000011.1"/>
</dbReference>
<reference evidence="2 4" key="2">
    <citation type="submission" date="2016-10" db="EMBL/GenBank/DDBJ databases">
        <authorList>
            <person name="de Groot N.N."/>
        </authorList>
    </citation>
    <scope>NUCLEOTIDE SEQUENCE [LARGE SCALE GENOMIC DNA]</scope>
    <source>
        <strain evidence="2 4">CGMCC 1.10210</strain>
    </source>
</reference>
<organism evidence="2 4">
    <name type="scientific">Devosia psychrophila</name>
    <dbReference type="NCBI Taxonomy" id="728005"/>
    <lineage>
        <taxon>Bacteria</taxon>
        <taxon>Pseudomonadati</taxon>
        <taxon>Pseudomonadota</taxon>
        <taxon>Alphaproteobacteria</taxon>
        <taxon>Hyphomicrobiales</taxon>
        <taxon>Devosiaceae</taxon>
        <taxon>Devosia</taxon>
    </lineage>
</organism>
<evidence type="ECO:0000313" key="1">
    <source>
        <dbReference type="EMBL" id="KKC31795.1"/>
    </source>
</evidence>
<name>A0A0F5PT64_9HYPH</name>
<sequence length="76" mass="8303">MANLYRVIDLRPDTQVAEGVVDGVSSPEAAARKALDLDLVRSGSRKDLIAQVYWKIGLEATNMVRLYARAGGTRGR</sequence>
<dbReference type="AlphaFoldDB" id="A0A0F5PT64"/>
<reference evidence="1 3" key="1">
    <citation type="submission" date="2015-03" db="EMBL/GenBank/DDBJ databases">
        <authorList>
            <person name="Lepp D."/>
            <person name="Hassan Y.I."/>
            <person name="Li X.-Z."/>
            <person name="Zhou T."/>
        </authorList>
    </citation>
    <scope>NUCLEOTIDE SEQUENCE [LARGE SCALE GENOMIC DNA]</scope>
    <source>
        <strain evidence="1 3">Cr7-05</strain>
    </source>
</reference>
<dbReference type="PATRIC" id="fig|728005.3.peg.1694"/>
<protein>
    <submittedName>
        <fullName evidence="2">Uncharacterized protein</fullName>
    </submittedName>
</protein>
<accession>A0A0F5PT64</accession>
<dbReference type="OrthoDB" id="7950359at2"/>
<gene>
    <name evidence="2" type="ORF">SAMN04488059_11166</name>
    <name evidence="1" type="ORF">WH91_17365</name>
</gene>
<keyword evidence="3" id="KW-1185">Reference proteome</keyword>